<accession>A0A9K3H0C2</accession>
<dbReference type="Proteomes" id="UP000215914">
    <property type="component" value="Unassembled WGS sequence"/>
</dbReference>
<evidence type="ECO:0000313" key="1">
    <source>
        <dbReference type="EMBL" id="KAF5760119.1"/>
    </source>
</evidence>
<dbReference type="Gramene" id="mRNA:HanXRQr2_Chr16g0749541">
    <property type="protein sequence ID" value="CDS:HanXRQr2_Chr16g0749541.1"/>
    <property type="gene ID" value="HanXRQr2_Chr16g0749541"/>
</dbReference>
<dbReference type="AlphaFoldDB" id="A0A9K3H0C2"/>
<dbReference type="EMBL" id="MNCJ02000331">
    <property type="protein sequence ID" value="KAF5760119.1"/>
    <property type="molecule type" value="Genomic_DNA"/>
</dbReference>
<keyword evidence="2" id="KW-1185">Reference proteome</keyword>
<organism evidence="1 2">
    <name type="scientific">Helianthus annuus</name>
    <name type="common">Common sunflower</name>
    <dbReference type="NCBI Taxonomy" id="4232"/>
    <lineage>
        <taxon>Eukaryota</taxon>
        <taxon>Viridiplantae</taxon>
        <taxon>Streptophyta</taxon>
        <taxon>Embryophyta</taxon>
        <taxon>Tracheophyta</taxon>
        <taxon>Spermatophyta</taxon>
        <taxon>Magnoliopsida</taxon>
        <taxon>eudicotyledons</taxon>
        <taxon>Gunneridae</taxon>
        <taxon>Pentapetalae</taxon>
        <taxon>asterids</taxon>
        <taxon>campanulids</taxon>
        <taxon>Asterales</taxon>
        <taxon>Asteraceae</taxon>
        <taxon>Asteroideae</taxon>
        <taxon>Heliantheae alliance</taxon>
        <taxon>Heliantheae</taxon>
        <taxon>Helianthus</taxon>
    </lineage>
</organism>
<sequence length="49" mass="5671">MKLEVGAASKAMEETTQVKSGWKMLFNMQQTKIKKLKPIENPNKLQTYE</sequence>
<protein>
    <submittedName>
        <fullName evidence="1">Uncharacterized protein</fullName>
    </submittedName>
</protein>
<evidence type="ECO:0000313" key="2">
    <source>
        <dbReference type="Proteomes" id="UP000215914"/>
    </source>
</evidence>
<proteinExistence type="predicted"/>
<name>A0A9K3H0C2_HELAN</name>
<reference evidence="1" key="1">
    <citation type="journal article" date="2017" name="Nature">
        <title>The sunflower genome provides insights into oil metabolism, flowering and Asterid evolution.</title>
        <authorList>
            <person name="Badouin H."/>
            <person name="Gouzy J."/>
            <person name="Grassa C.J."/>
            <person name="Murat F."/>
            <person name="Staton S.E."/>
            <person name="Cottret L."/>
            <person name="Lelandais-Briere C."/>
            <person name="Owens G.L."/>
            <person name="Carrere S."/>
            <person name="Mayjonade B."/>
            <person name="Legrand L."/>
            <person name="Gill N."/>
            <person name="Kane N.C."/>
            <person name="Bowers J.E."/>
            <person name="Hubner S."/>
            <person name="Bellec A."/>
            <person name="Berard A."/>
            <person name="Berges H."/>
            <person name="Blanchet N."/>
            <person name="Boniface M.C."/>
            <person name="Brunel D."/>
            <person name="Catrice O."/>
            <person name="Chaidir N."/>
            <person name="Claudel C."/>
            <person name="Donnadieu C."/>
            <person name="Faraut T."/>
            <person name="Fievet G."/>
            <person name="Helmstetter N."/>
            <person name="King M."/>
            <person name="Knapp S.J."/>
            <person name="Lai Z."/>
            <person name="Le Paslier M.C."/>
            <person name="Lippi Y."/>
            <person name="Lorenzon L."/>
            <person name="Mandel J.R."/>
            <person name="Marage G."/>
            <person name="Marchand G."/>
            <person name="Marquand E."/>
            <person name="Bret-Mestries E."/>
            <person name="Morien E."/>
            <person name="Nambeesan S."/>
            <person name="Nguyen T."/>
            <person name="Pegot-Espagnet P."/>
            <person name="Pouilly N."/>
            <person name="Raftis F."/>
            <person name="Sallet E."/>
            <person name="Schiex T."/>
            <person name="Thomas J."/>
            <person name="Vandecasteele C."/>
            <person name="Vares D."/>
            <person name="Vear F."/>
            <person name="Vautrin S."/>
            <person name="Crespi M."/>
            <person name="Mangin B."/>
            <person name="Burke J.M."/>
            <person name="Salse J."/>
            <person name="Munos S."/>
            <person name="Vincourt P."/>
            <person name="Rieseberg L.H."/>
            <person name="Langlade N.B."/>
        </authorList>
    </citation>
    <scope>NUCLEOTIDE SEQUENCE</scope>
    <source>
        <tissue evidence="1">Leaves</tissue>
    </source>
</reference>
<gene>
    <name evidence="1" type="ORF">HanXRQr2_Chr16g0749541</name>
</gene>
<comment type="caution">
    <text evidence="1">The sequence shown here is derived from an EMBL/GenBank/DDBJ whole genome shotgun (WGS) entry which is preliminary data.</text>
</comment>
<reference evidence="1" key="2">
    <citation type="submission" date="2020-06" db="EMBL/GenBank/DDBJ databases">
        <title>Helianthus annuus Genome sequencing and assembly Release 2.</title>
        <authorList>
            <person name="Gouzy J."/>
            <person name="Langlade N."/>
            <person name="Munos S."/>
        </authorList>
    </citation>
    <scope>NUCLEOTIDE SEQUENCE</scope>
    <source>
        <tissue evidence="1">Leaves</tissue>
    </source>
</reference>